<comment type="caution">
    <text evidence="2">The sequence shown here is derived from an EMBL/GenBank/DDBJ whole genome shotgun (WGS) entry which is preliminary data.</text>
</comment>
<proteinExistence type="predicted"/>
<gene>
    <name evidence="2" type="ORF">HA052_04185</name>
</gene>
<reference evidence="2 3" key="1">
    <citation type="submission" date="2020-03" db="EMBL/GenBank/DDBJ databases">
        <title>Draft genome sequence of environmentally isolated cultures.</title>
        <authorList>
            <person name="Wilson H.S."/>
            <person name="De Leon M.E."/>
        </authorList>
    </citation>
    <scope>NUCLEOTIDE SEQUENCE [LARGE SCALE GENOMIC DNA]</scope>
    <source>
        <strain evidence="2 3">HSC-31F16</strain>
    </source>
</reference>
<accession>A0ABX0KXY2</accession>
<evidence type="ECO:0000313" key="2">
    <source>
        <dbReference type="EMBL" id="NHR04389.1"/>
    </source>
</evidence>
<sequence>MSNEQKLGPGRPATGQALTSTERAAKRDKELIASGGRVLRNVRLIPEAAAALEALAALHPSERSAIETALIEWHKISVVSHDK</sequence>
<organism evidence="2 3">
    <name type="scientific">Chromobacterium fluminis</name>
    <dbReference type="NCBI Taxonomy" id="3044269"/>
    <lineage>
        <taxon>Bacteria</taxon>
        <taxon>Pseudomonadati</taxon>
        <taxon>Pseudomonadota</taxon>
        <taxon>Betaproteobacteria</taxon>
        <taxon>Neisseriales</taxon>
        <taxon>Chromobacteriaceae</taxon>
        <taxon>Chromobacterium</taxon>
    </lineage>
</organism>
<keyword evidence="3" id="KW-1185">Reference proteome</keyword>
<dbReference type="Proteomes" id="UP001515641">
    <property type="component" value="Unassembled WGS sequence"/>
</dbReference>
<dbReference type="EMBL" id="JAAOMA010000004">
    <property type="protein sequence ID" value="NHR04389.1"/>
    <property type="molecule type" value="Genomic_DNA"/>
</dbReference>
<evidence type="ECO:0000313" key="3">
    <source>
        <dbReference type="Proteomes" id="UP001515641"/>
    </source>
</evidence>
<name>A0ABX0KXY2_9NEIS</name>
<protein>
    <submittedName>
        <fullName evidence="2">Uncharacterized protein</fullName>
    </submittedName>
</protein>
<feature type="region of interest" description="Disordered" evidence="1">
    <location>
        <begin position="1"/>
        <end position="26"/>
    </location>
</feature>
<evidence type="ECO:0000256" key="1">
    <source>
        <dbReference type="SAM" id="MobiDB-lite"/>
    </source>
</evidence>